<keyword evidence="2" id="KW-1185">Reference proteome</keyword>
<organism evidence="1 2">
    <name type="scientific">Nitrospira defluvii</name>
    <dbReference type="NCBI Taxonomy" id="330214"/>
    <lineage>
        <taxon>Bacteria</taxon>
        <taxon>Pseudomonadati</taxon>
        <taxon>Nitrospirota</taxon>
        <taxon>Nitrospiria</taxon>
        <taxon>Nitrospirales</taxon>
        <taxon>Nitrospiraceae</taxon>
        <taxon>Nitrospira</taxon>
    </lineage>
</organism>
<protein>
    <submittedName>
        <fullName evidence="1">Uncharacterized protein</fullName>
    </submittedName>
</protein>
<dbReference type="Proteomes" id="UP000675880">
    <property type="component" value="Unassembled WGS sequence"/>
</dbReference>
<evidence type="ECO:0000313" key="2">
    <source>
        <dbReference type="Proteomes" id="UP000675880"/>
    </source>
</evidence>
<accession>A0ABN7MF78</accession>
<evidence type="ECO:0000313" key="1">
    <source>
        <dbReference type="EMBL" id="CAE6793058.1"/>
    </source>
</evidence>
<gene>
    <name evidence="1" type="ORF">NSPZN2_60101</name>
</gene>
<sequence>MSENSTDARACLYSLEPISKLFEEHRDAGELHKAEKIGGVVFPTDEEPSFPLEPGEEALDEPATFVSAEVASILSLEFPSGAMRRDHVDAVLLELLIEAIAVIGPVSDEMFRLGLQHVEVETELDQGDFMMIGGMRTDRERKSMAIHNRENLHALAAFREPDGLAATLGRCKRGINETLPFVEHSFVAQRVRQLGQHRAQDLLLTPLLESTMDGFVIRIALRQEVPLGPGIQNPEDGVQDRSGRHRFASRTVIGNVLFGEMGTNPLPLVITQTEHVRTYTAGNSGRQLF</sequence>
<reference evidence="1 2" key="1">
    <citation type="submission" date="2021-02" db="EMBL/GenBank/DDBJ databases">
        <authorList>
            <person name="Han P."/>
        </authorList>
    </citation>
    <scope>NUCLEOTIDE SEQUENCE [LARGE SCALE GENOMIC DNA]</scope>
    <source>
        <strain evidence="1">Candidatus Nitrospira sp. ZN2</strain>
    </source>
</reference>
<proteinExistence type="predicted"/>
<dbReference type="EMBL" id="CAJNBJ010000019">
    <property type="protein sequence ID" value="CAE6793058.1"/>
    <property type="molecule type" value="Genomic_DNA"/>
</dbReference>
<name>A0ABN7MF78_9BACT</name>
<comment type="caution">
    <text evidence="1">The sequence shown here is derived from an EMBL/GenBank/DDBJ whole genome shotgun (WGS) entry which is preliminary data.</text>
</comment>